<sequence length="1211" mass="133390">MFANLLYNAVLLLALGYLYSLIARRWDASTIAGQIHKGLLFGAVALGVMYNPVTLLPGLVFDTRSAVLGVAGLFGGPLTAAIAVVMAAAYRVWYGGSGVLTGVLVACLSGGIGAAYYLWLRRRGKSLGTLGLYVFGVVVHVAMLLGMLSLGWTAAKMVLANIAAPVMLIYPVVTLLLALLLADGEKYIETEKRLAASENRFRLSFDNANIGMVIVGVDGRLVLANEQFAAMLGYDKDELIGLHFNEITHPDDRDIGKDYVASTVTGQAASARYEKRYLRKDGAVVWARVSLSLVRDAAGKPLHFISHAQDISESKKAEEALRESEYRFRYFVENANDIVYALSPEGSFTYITPNWFDYFGEPAEEALGKTFEPYVHPDDVGACRAFLTKVLETGQKQSSVEYRVQRRDGSWRWHVSNGAPLRDAQGAIIGYVGIARDVTESKNTAEALREAALRLQEAVRAANVGLWDWRLDTDEVFYSSEWKRQIGFEDHEIGNDFAEWESRVHPEDLAPTMALIQRTLDGRAAKLQLEFRFRHKDGSYRWIMAQGSVLRDEAGRATRMLGSHIDITERKQAEAALRESERTLHTLMANLPGMAYRCRNDEHWTMEFVSQGCLALTGYRPEELMIGGRVSYAQVIRPEDREMVAQTVRRALGRREVFELIYIIQTAQGGQKWVWERGCGVFGDDGRLLAVEGFISDMDELKRTEAALRANERRLSAIVEAMPDPMVVYDGQGRATYLNPAFGQVFGWRPEELLGKAIPFVPDDQKEAVVATIKDLFAHGGPVTMETKRLTKDGRLLDIVISAARVLDEAGRVTGMVVNLTDVTHTKRLEAQLRQAQKMEAIGTLAGGIAHDFNNILTAISGNAELALDRARQGAATPAELEKILGAADRARRLIKKIMFFSRKVEFHPQPLNLNKVVTDAVSIIERAIPKMISVELRLEPTPWTIKGDATQLEQIILNLASNAQDAMQNGGRLIIETANVCLDEKDAASHFHMAAGDYLRLTVSDTGVGIDKHILEHIFEPFYTTKEIGKGTGMGLASVYGAVQNHGGHIYCYSEPGQGTVFKCYLPAIREDAERLAAPAFEVEAIAGGAETLLLVDDEAALRELSGEMLEAEGYRVLTADSGERAIDIFRDSESRVDLVVMDLGMPGMGGHKALKEILAIDPKAKVIIASGYLAEGHMRQALEAGAAGYVAKPYRRLELLAAIRQALDA</sequence>
<feature type="transmembrane region" description="Helical" evidence="15">
    <location>
        <begin position="162"/>
        <end position="182"/>
    </location>
</feature>
<keyword evidence="6 14" id="KW-0597">Phosphoprotein</keyword>
<keyword evidence="7" id="KW-0808">Transferase</keyword>
<evidence type="ECO:0000256" key="14">
    <source>
        <dbReference type="PROSITE-ProRule" id="PRU00169"/>
    </source>
</evidence>
<evidence type="ECO:0000256" key="8">
    <source>
        <dbReference type="ARBA" id="ARBA00022692"/>
    </source>
</evidence>
<dbReference type="InterPro" id="IPR013655">
    <property type="entry name" value="PAS_fold_3"/>
</dbReference>
<evidence type="ECO:0000313" key="21">
    <source>
        <dbReference type="Proteomes" id="UP000009047"/>
    </source>
</evidence>
<dbReference type="PANTHER" id="PTHR43304:SF1">
    <property type="entry name" value="PAC DOMAIN-CONTAINING PROTEIN"/>
    <property type="match status" value="1"/>
</dbReference>
<dbReference type="InterPro" id="IPR000700">
    <property type="entry name" value="PAS-assoc_C"/>
</dbReference>
<feature type="domain" description="PAC" evidence="19">
    <location>
        <begin position="271"/>
        <end position="323"/>
    </location>
</feature>
<comment type="subcellular location">
    <subcellularLocation>
        <location evidence="2">Cell inner membrane</location>
        <topology evidence="2">Multi-pass membrane protein</topology>
    </subcellularLocation>
</comment>
<dbReference type="InterPro" id="IPR004358">
    <property type="entry name" value="Sig_transdc_His_kin-like_C"/>
</dbReference>
<dbReference type="KEGG" id="dbr:Deba_1160"/>
<dbReference type="GO" id="GO:0071555">
    <property type="term" value="P:cell wall organization"/>
    <property type="evidence" value="ECO:0007669"/>
    <property type="project" value="InterPro"/>
</dbReference>
<dbReference type="Pfam" id="PF07694">
    <property type="entry name" value="5TM-5TMR_LYT"/>
    <property type="match status" value="1"/>
</dbReference>
<feature type="domain" description="PAS" evidence="18">
    <location>
        <begin position="580"/>
        <end position="655"/>
    </location>
</feature>
<evidence type="ECO:0000256" key="15">
    <source>
        <dbReference type="SAM" id="Phobius"/>
    </source>
</evidence>
<dbReference type="SMART" id="SM00086">
    <property type="entry name" value="PAC"/>
    <property type="match status" value="5"/>
</dbReference>
<dbReference type="InterPro" id="IPR001610">
    <property type="entry name" value="PAC"/>
</dbReference>
<dbReference type="SMART" id="SM00388">
    <property type="entry name" value="HisKA"/>
    <property type="match status" value="1"/>
</dbReference>
<dbReference type="InterPro" id="IPR013656">
    <property type="entry name" value="PAS_4"/>
</dbReference>
<dbReference type="Gene3D" id="1.10.287.130">
    <property type="match status" value="1"/>
</dbReference>
<proteinExistence type="predicted"/>
<evidence type="ECO:0000256" key="7">
    <source>
        <dbReference type="ARBA" id="ARBA00022679"/>
    </source>
</evidence>
<dbReference type="Pfam" id="PF00512">
    <property type="entry name" value="HisKA"/>
    <property type="match status" value="1"/>
</dbReference>
<dbReference type="InterPro" id="IPR011620">
    <property type="entry name" value="Sig_transdc_His_kinase_LytS_TM"/>
</dbReference>
<dbReference type="InterPro" id="IPR000014">
    <property type="entry name" value="PAS"/>
</dbReference>
<feature type="transmembrane region" description="Helical" evidence="15">
    <location>
        <begin position="97"/>
        <end position="118"/>
    </location>
</feature>
<dbReference type="Proteomes" id="UP000009047">
    <property type="component" value="Chromosome"/>
</dbReference>
<dbReference type="SMART" id="SM00387">
    <property type="entry name" value="HATPase_c"/>
    <property type="match status" value="1"/>
</dbReference>
<feature type="transmembrane region" description="Helical" evidence="15">
    <location>
        <begin position="66"/>
        <end position="90"/>
    </location>
</feature>
<evidence type="ECO:0000259" key="19">
    <source>
        <dbReference type="PROSITE" id="PS50113"/>
    </source>
</evidence>
<evidence type="ECO:0000256" key="6">
    <source>
        <dbReference type="ARBA" id="ARBA00022553"/>
    </source>
</evidence>
<dbReference type="Gene3D" id="3.40.50.2300">
    <property type="match status" value="1"/>
</dbReference>
<keyword evidence="21" id="KW-1185">Reference proteome</keyword>
<dbReference type="InterPro" id="IPR003594">
    <property type="entry name" value="HATPase_dom"/>
</dbReference>
<evidence type="ECO:0000256" key="11">
    <source>
        <dbReference type="ARBA" id="ARBA00022777"/>
    </source>
</evidence>
<dbReference type="FunFam" id="2.10.70.100:FF:000001">
    <property type="entry name" value="Sensory transduction histidine kinase"/>
    <property type="match status" value="1"/>
</dbReference>
<dbReference type="PROSITE" id="PS50113">
    <property type="entry name" value="PAC"/>
    <property type="match status" value="4"/>
</dbReference>
<dbReference type="Pfam" id="PF02518">
    <property type="entry name" value="HATPase_c"/>
    <property type="match status" value="1"/>
</dbReference>
<dbReference type="CDD" id="cd00130">
    <property type="entry name" value="PAS"/>
    <property type="match status" value="5"/>
</dbReference>
<dbReference type="InterPro" id="IPR013767">
    <property type="entry name" value="PAS_fold"/>
</dbReference>
<dbReference type="GO" id="GO:0000155">
    <property type="term" value="F:phosphorelay sensor kinase activity"/>
    <property type="evidence" value="ECO:0007669"/>
    <property type="project" value="InterPro"/>
</dbReference>
<dbReference type="eggNOG" id="COG2202">
    <property type="taxonomic scope" value="Bacteria"/>
</dbReference>
<dbReference type="OrthoDB" id="9758831at2"/>
<keyword evidence="5" id="KW-0997">Cell inner membrane</keyword>
<dbReference type="GO" id="GO:0006355">
    <property type="term" value="P:regulation of DNA-templated transcription"/>
    <property type="evidence" value="ECO:0007669"/>
    <property type="project" value="InterPro"/>
</dbReference>
<evidence type="ECO:0000259" key="17">
    <source>
        <dbReference type="PROSITE" id="PS50110"/>
    </source>
</evidence>
<dbReference type="Gene3D" id="3.30.450.20">
    <property type="entry name" value="PAS domain"/>
    <property type="match status" value="5"/>
</dbReference>
<dbReference type="RefSeq" id="WP_013257982.1">
    <property type="nucleotide sequence ID" value="NC_014365.1"/>
</dbReference>
<dbReference type="InterPro" id="IPR036097">
    <property type="entry name" value="HisK_dim/P_sf"/>
</dbReference>
<feature type="domain" description="Histidine kinase" evidence="16">
    <location>
        <begin position="848"/>
        <end position="1071"/>
    </location>
</feature>
<keyword evidence="11 20" id="KW-0418">Kinase</keyword>
<evidence type="ECO:0000256" key="4">
    <source>
        <dbReference type="ARBA" id="ARBA00022475"/>
    </source>
</evidence>
<dbReference type="FunFam" id="3.30.450.20:FF:000099">
    <property type="entry name" value="Sensory box sensor histidine kinase"/>
    <property type="match status" value="1"/>
</dbReference>
<evidence type="ECO:0000256" key="12">
    <source>
        <dbReference type="ARBA" id="ARBA00022989"/>
    </source>
</evidence>
<dbReference type="SUPFAM" id="SSF52172">
    <property type="entry name" value="CheY-like"/>
    <property type="match status" value="1"/>
</dbReference>
<dbReference type="NCBIfam" id="TIGR00229">
    <property type="entry name" value="sensory_box"/>
    <property type="match status" value="5"/>
</dbReference>
<evidence type="ECO:0000256" key="2">
    <source>
        <dbReference type="ARBA" id="ARBA00004429"/>
    </source>
</evidence>
<dbReference type="Pfam" id="PF08447">
    <property type="entry name" value="PAS_3"/>
    <property type="match status" value="2"/>
</dbReference>
<evidence type="ECO:0000256" key="5">
    <source>
        <dbReference type="ARBA" id="ARBA00022519"/>
    </source>
</evidence>
<dbReference type="PROSITE" id="PS50110">
    <property type="entry name" value="RESPONSE_REGULATORY"/>
    <property type="match status" value="1"/>
</dbReference>
<dbReference type="Gene3D" id="3.30.565.10">
    <property type="entry name" value="Histidine kinase-like ATPase, C-terminal domain"/>
    <property type="match status" value="1"/>
</dbReference>
<dbReference type="Pfam" id="PF00072">
    <property type="entry name" value="Response_reg"/>
    <property type="match status" value="1"/>
</dbReference>
<dbReference type="InterPro" id="IPR003661">
    <property type="entry name" value="HisK_dim/P_dom"/>
</dbReference>
<reference evidence="20 21" key="1">
    <citation type="journal article" date="2010" name="Stand. Genomic Sci.">
        <title>Complete genome sequence of Desulfarculus baarsii type strain (2st14).</title>
        <authorList>
            <person name="Sun H."/>
            <person name="Spring S."/>
            <person name="Lapidus A."/>
            <person name="Davenport K."/>
            <person name="Del Rio T.G."/>
            <person name="Tice H."/>
            <person name="Nolan M."/>
            <person name="Copeland A."/>
            <person name="Cheng J.F."/>
            <person name="Lucas S."/>
            <person name="Tapia R."/>
            <person name="Goodwin L."/>
            <person name="Pitluck S."/>
            <person name="Ivanova N."/>
            <person name="Pagani I."/>
            <person name="Mavromatis K."/>
            <person name="Ovchinnikova G."/>
            <person name="Pati A."/>
            <person name="Chen A."/>
            <person name="Palaniappan K."/>
            <person name="Hauser L."/>
            <person name="Chang Y.J."/>
            <person name="Jeffries C.D."/>
            <person name="Detter J.C."/>
            <person name="Han C."/>
            <person name="Rohde M."/>
            <person name="Brambilla E."/>
            <person name="Goker M."/>
            <person name="Woyke T."/>
            <person name="Bristow J."/>
            <person name="Eisen J.A."/>
            <person name="Markowitz V."/>
            <person name="Hugenholtz P."/>
            <person name="Kyrpides N.C."/>
            <person name="Klenk H.P."/>
            <person name="Land M."/>
        </authorList>
    </citation>
    <scope>NUCLEOTIDE SEQUENCE [LARGE SCALE GENOMIC DNA]</scope>
    <source>
        <strain evidence="21">ATCC 33931 / DSM 2075 / LMG 7858 / VKM B-1802 / 2st14</strain>
    </source>
</reference>
<feature type="domain" description="PAS" evidence="18">
    <location>
        <begin position="197"/>
        <end position="267"/>
    </location>
</feature>
<evidence type="ECO:0000313" key="20">
    <source>
        <dbReference type="EMBL" id="ADK84528.1"/>
    </source>
</evidence>
<keyword evidence="4" id="KW-1003">Cell membrane</keyword>
<dbReference type="InterPro" id="IPR011006">
    <property type="entry name" value="CheY-like_superfamily"/>
</dbReference>
<feature type="domain" description="PAS" evidence="18">
    <location>
        <begin position="324"/>
        <end position="394"/>
    </location>
</feature>
<evidence type="ECO:0000256" key="10">
    <source>
        <dbReference type="ARBA" id="ARBA00022741"/>
    </source>
</evidence>
<feature type="domain" description="PAS" evidence="18">
    <location>
        <begin position="711"/>
        <end position="780"/>
    </location>
</feature>
<dbReference type="InterPro" id="IPR052162">
    <property type="entry name" value="Sensor_kinase/Photoreceptor"/>
</dbReference>
<evidence type="ECO:0000259" key="18">
    <source>
        <dbReference type="PROSITE" id="PS50112"/>
    </source>
</evidence>
<dbReference type="SUPFAM" id="SSF47384">
    <property type="entry name" value="Homodimeric domain of signal transducing histidine kinase"/>
    <property type="match status" value="1"/>
</dbReference>
<protein>
    <recommendedName>
        <fullName evidence="3">histidine kinase</fullName>
        <ecNumber evidence="3">2.7.13.3</ecNumber>
    </recommendedName>
</protein>
<dbReference type="SMART" id="SM00448">
    <property type="entry name" value="REC"/>
    <property type="match status" value="1"/>
</dbReference>
<feature type="transmembrane region" description="Helical" evidence="15">
    <location>
        <begin position="6"/>
        <end position="26"/>
    </location>
</feature>
<dbReference type="SUPFAM" id="SSF55874">
    <property type="entry name" value="ATPase domain of HSP90 chaperone/DNA topoisomerase II/histidine kinase"/>
    <property type="match status" value="1"/>
</dbReference>
<dbReference type="HOGENOM" id="CLU_269694_0_0_7"/>
<dbReference type="SMART" id="SM00091">
    <property type="entry name" value="PAS"/>
    <property type="match status" value="5"/>
</dbReference>
<dbReference type="InterPro" id="IPR001789">
    <property type="entry name" value="Sig_transdc_resp-reg_receiver"/>
</dbReference>
<dbReference type="Pfam" id="PF00989">
    <property type="entry name" value="PAS"/>
    <property type="match status" value="1"/>
</dbReference>
<dbReference type="InterPro" id="IPR005467">
    <property type="entry name" value="His_kinase_dom"/>
</dbReference>
<accession>E1QIV5</accession>
<keyword evidence="9" id="KW-0677">Repeat</keyword>
<dbReference type="eggNOG" id="COG0745">
    <property type="taxonomic scope" value="Bacteria"/>
</dbReference>
<dbReference type="SUPFAM" id="SSF55785">
    <property type="entry name" value="PYP-like sensor domain (PAS domain)"/>
    <property type="match status" value="5"/>
</dbReference>
<dbReference type="eggNOG" id="COG3852">
    <property type="taxonomic scope" value="Bacteria"/>
</dbReference>
<keyword evidence="10" id="KW-0547">Nucleotide-binding</keyword>
<dbReference type="CDD" id="cd00082">
    <property type="entry name" value="HisKA"/>
    <property type="match status" value="1"/>
</dbReference>
<dbReference type="AlphaFoldDB" id="E1QIV5"/>
<evidence type="ECO:0000256" key="1">
    <source>
        <dbReference type="ARBA" id="ARBA00000085"/>
    </source>
</evidence>
<gene>
    <name evidence="20" type="ordered locus">Deba_1160</name>
</gene>
<dbReference type="PROSITE" id="PS50112">
    <property type="entry name" value="PAS"/>
    <property type="match status" value="4"/>
</dbReference>
<dbReference type="Pfam" id="PF13426">
    <property type="entry name" value="PAS_9"/>
    <property type="match status" value="1"/>
</dbReference>
<dbReference type="eggNOG" id="COG3275">
    <property type="taxonomic scope" value="Bacteria"/>
</dbReference>
<evidence type="ECO:0000259" key="16">
    <source>
        <dbReference type="PROSITE" id="PS50109"/>
    </source>
</evidence>
<evidence type="ECO:0000256" key="3">
    <source>
        <dbReference type="ARBA" id="ARBA00012438"/>
    </source>
</evidence>
<organism evidence="20 21">
    <name type="scientific">Desulfarculus baarsii (strain ATCC 33931 / DSM 2075 / LMG 7858 / VKM B-1802 / 2st14)</name>
    <dbReference type="NCBI Taxonomy" id="644282"/>
    <lineage>
        <taxon>Bacteria</taxon>
        <taxon>Pseudomonadati</taxon>
        <taxon>Thermodesulfobacteriota</taxon>
        <taxon>Desulfarculia</taxon>
        <taxon>Desulfarculales</taxon>
        <taxon>Desulfarculaceae</taxon>
        <taxon>Desulfarculus</taxon>
    </lineage>
</organism>
<dbReference type="InterPro" id="IPR035965">
    <property type="entry name" value="PAS-like_dom_sf"/>
</dbReference>
<dbReference type="GO" id="GO:0005886">
    <property type="term" value="C:plasma membrane"/>
    <property type="evidence" value="ECO:0007669"/>
    <property type="project" value="UniProtKB-SubCell"/>
</dbReference>
<name>E1QIV5_DESB2</name>
<feature type="transmembrane region" description="Helical" evidence="15">
    <location>
        <begin position="38"/>
        <end position="60"/>
    </location>
</feature>
<evidence type="ECO:0000256" key="9">
    <source>
        <dbReference type="ARBA" id="ARBA00022737"/>
    </source>
</evidence>
<feature type="domain" description="PAC" evidence="19">
    <location>
        <begin position="527"/>
        <end position="579"/>
    </location>
</feature>
<dbReference type="Pfam" id="PF08448">
    <property type="entry name" value="PAS_4"/>
    <property type="match status" value="1"/>
</dbReference>
<evidence type="ECO:0000256" key="13">
    <source>
        <dbReference type="ARBA" id="ARBA00023136"/>
    </source>
</evidence>
<dbReference type="GO" id="GO:0000166">
    <property type="term" value="F:nucleotide binding"/>
    <property type="evidence" value="ECO:0007669"/>
    <property type="project" value="UniProtKB-KW"/>
</dbReference>
<dbReference type="PROSITE" id="PS50109">
    <property type="entry name" value="HIS_KIN"/>
    <property type="match status" value="1"/>
</dbReference>
<feature type="domain" description="Response regulatory" evidence="17">
    <location>
        <begin position="1093"/>
        <end position="1209"/>
    </location>
</feature>
<dbReference type="PRINTS" id="PR00344">
    <property type="entry name" value="BCTRLSENSOR"/>
</dbReference>
<feature type="modified residue" description="4-aspartylphosphate" evidence="14">
    <location>
        <position position="1144"/>
    </location>
</feature>
<keyword evidence="12 15" id="KW-1133">Transmembrane helix</keyword>
<dbReference type="EC" id="2.7.13.3" evidence="3"/>
<dbReference type="PANTHER" id="PTHR43304">
    <property type="entry name" value="PHYTOCHROME-LIKE PROTEIN CPH1"/>
    <property type="match status" value="1"/>
</dbReference>
<dbReference type="STRING" id="644282.Deba_1160"/>
<feature type="domain" description="PAC" evidence="19">
    <location>
        <begin position="398"/>
        <end position="450"/>
    </location>
</feature>
<dbReference type="EMBL" id="CP002085">
    <property type="protein sequence ID" value="ADK84528.1"/>
    <property type="molecule type" value="Genomic_DNA"/>
</dbReference>
<feature type="transmembrane region" description="Helical" evidence="15">
    <location>
        <begin position="130"/>
        <end position="150"/>
    </location>
</feature>
<comment type="catalytic activity">
    <reaction evidence="1">
        <text>ATP + protein L-histidine = ADP + protein N-phospho-L-histidine.</text>
        <dbReference type="EC" id="2.7.13.3"/>
    </reaction>
</comment>
<feature type="domain" description="PAC" evidence="19">
    <location>
        <begin position="783"/>
        <end position="835"/>
    </location>
</feature>
<dbReference type="InterPro" id="IPR036890">
    <property type="entry name" value="HATPase_C_sf"/>
</dbReference>
<keyword evidence="8 15" id="KW-0812">Transmembrane</keyword>
<keyword evidence="13 15" id="KW-0472">Membrane</keyword>